<comment type="subcellular location">
    <subcellularLocation>
        <location evidence="1 10">Cell outer membrane</location>
        <topology evidence="1 10">Multi-pass membrane protein</topology>
    </subcellularLocation>
</comment>
<keyword evidence="8 10" id="KW-0472">Membrane</keyword>
<dbReference type="SUPFAM" id="SSF56935">
    <property type="entry name" value="Porins"/>
    <property type="match status" value="1"/>
</dbReference>
<dbReference type="RefSeq" id="WP_221275621.1">
    <property type="nucleotide sequence ID" value="NZ_JACHFE010000001.1"/>
</dbReference>
<reference evidence="15 16" key="1">
    <citation type="submission" date="2020-08" db="EMBL/GenBank/DDBJ databases">
        <title>Genomic Encyclopedia of Type Strains, Phase IV (KMG-IV): sequencing the most valuable type-strain genomes for metagenomic binning, comparative biology and taxonomic classification.</title>
        <authorList>
            <person name="Goeker M."/>
        </authorList>
    </citation>
    <scope>NUCLEOTIDE SEQUENCE [LARGE SCALE GENOMIC DNA]</scope>
    <source>
        <strain evidence="15 16">DSM 22359</strain>
    </source>
</reference>
<feature type="domain" description="TonB-dependent receptor-like beta-barrel" evidence="13">
    <location>
        <begin position="726"/>
        <end position="986"/>
    </location>
</feature>
<keyword evidence="3 10" id="KW-0813">Transport</keyword>
<evidence type="ECO:0000259" key="13">
    <source>
        <dbReference type="Pfam" id="PF00593"/>
    </source>
</evidence>
<proteinExistence type="inferred from homology"/>
<dbReference type="Gene3D" id="2.170.130.10">
    <property type="entry name" value="TonB-dependent receptor, plug domain"/>
    <property type="match status" value="1"/>
</dbReference>
<comment type="similarity">
    <text evidence="2 10 12">Belongs to the TonB-dependent receptor family.</text>
</comment>
<feature type="domain" description="TonB-dependent receptor plug" evidence="14">
    <location>
        <begin position="122"/>
        <end position="214"/>
    </location>
</feature>
<keyword evidence="5 10" id="KW-0812">Transmembrane</keyword>
<evidence type="ECO:0000256" key="8">
    <source>
        <dbReference type="ARBA" id="ARBA00023136"/>
    </source>
</evidence>
<name>A0A840U780_9GAMM</name>
<dbReference type="GO" id="GO:0009279">
    <property type="term" value="C:cell outer membrane"/>
    <property type="evidence" value="ECO:0007669"/>
    <property type="project" value="UniProtKB-SubCell"/>
</dbReference>
<comment type="caution">
    <text evidence="15">The sequence shown here is derived from an EMBL/GenBank/DDBJ whole genome shotgun (WGS) entry which is preliminary data.</text>
</comment>
<protein>
    <submittedName>
        <fullName evidence="15">Hemoglobin/transferrin/lactoferrin receptor protein</fullName>
    </submittedName>
</protein>
<dbReference type="Gene3D" id="2.40.170.20">
    <property type="entry name" value="TonB-dependent receptor, beta-barrel domain"/>
    <property type="match status" value="1"/>
</dbReference>
<keyword evidence="16" id="KW-1185">Reference proteome</keyword>
<evidence type="ECO:0000256" key="7">
    <source>
        <dbReference type="ARBA" id="ARBA00023077"/>
    </source>
</evidence>
<dbReference type="PANTHER" id="PTHR30069">
    <property type="entry name" value="TONB-DEPENDENT OUTER MEMBRANE RECEPTOR"/>
    <property type="match status" value="1"/>
</dbReference>
<keyword evidence="4 10" id="KW-1134">Transmembrane beta strand</keyword>
<dbReference type="GO" id="GO:0015344">
    <property type="term" value="F:siderophore uptake transmembrane transporter activity"/>
    <property type="evidence" value="ECO:0007669"/>
    <property type="project" value="TreeGrafter"/>
</dbReference>
<evidence type="ECO:0000256" key="3">
    <source>
        <dbReference type="ARBA" id="ARBA00022448"/>
    </source>
</evidence>
<evidence type="ECO:0000256" key="12">
    <source>
        <dbReference type="RuleBase" id="RU003357"/>
    </source>
</evidence>
<evidence type="ECO:0000256" key="1">
    <source>
        <dbReference type="ARBA" id="ARBA00004571"/>
    </source>
</evidence>
<dbReference type="AlphaFoldDB" id="A0A840U780"/>
<accession>A0A840U780</accession>
<dbReference type="InterPro" id="IPR036942">
    <property type="entry name" value="Beta-barrel_TonB_sf"/>
</dbReference>
<organism evidence="15 16">
    <name type="scientific">Marinobacter oulmenensis</name>
    <dbReference type="NCBI Taxonomy" id="643747"/>
    <lineage>
        <taxon>Bacteria</taxon>
        <taxon>Pseudomonadati</taxon>
        <taxon>Pseudomonadota</taxon>
        <taxon>Gammaproteobacteria</taxon>
        <taxon>Pseudomonadales</taxon>
        <taxon>Marinobacteraceae</taxon>
        <taxon>Marinobacter</taxon>
    </lineage>
</organism>
<evidence type="ECO:0000256" key="2">
    <source>
        <dbReference type="ARBA" id="ARBA00009810"/>
    </source>
</evidence>
<evidence type="ECO:0000256" key="9">
    <source>
        <dbReference type="ARBA" id="ARBA00023237"/>
    </source>
</evidence>
<dbReference type="Gene3D" id="3.55.50.30">
    <property type="match status" value="1"/>
</dbReference>
<dbReference type="InterPro" id="IPR012910">
    <property type="entry name" value="Plug_dom"/>
</dbReference>
<dbReference type="InterPro" id="IPR039426">
    <property type="entry name" value="TonB-dep_rcpt-like"/>
</dbReference>
<dbReference type="InterPro" id="IPR000531">
    <property type="entry name" value="Beta-barrel_TonB"/>
</dbReference>
<dbReference type="PROSITE" id="PS52016">
    <property type="entry name" value="TONB_DEPENDENT_REC_3"/>
    <property type="match status" value="1"/>
</dbReference>
<dbReference type="InterPro" id="IPR010917">
    <property type="entry name" value="TonB_rcpt_CS"/>
</dbReference>
<dbReference type="EMBL" id="JACHFE010000001">
    <property type="protein sequence ID" value="MBB5320063.1"/>
    <property type="molecule type" value="Genomic_DNA"/>
</dbReference>
<dbReference type="Pfam" id="PF07715">
    <property type="entry name" value="Plug"/>
    <property type="match status" value="1"/>
</dbReference>
<keyword evidence="15" id="KW-0675">Receptor</keyword>
<evidence type="ECO:0000256" key="6">
    <source>
        <dbReference type="ARBA" id="ARBA00022729"/>
    </source>
</evidence>
<dbReference type="Pfam" id="PF00593">
    <property type="entry name" value="TonB_dep_Rec_b-barrel"/>
    <property type="match status" value="1"/>
</dbReference>
<gene>
    <name evidence="15" type="ORF">HNR38_000531</name>
</gene>
<evidence type="ECO:0000256" key="5">
    <source>
        <dbReference type="ARBA" id="ARBA00022692"/>
    </source>
</evidence>
<evidence type="ECO:0000313" key="15">
    <source>
        <dbReference type="EMBL" id="MBB5320063.1"/>
    </source>
</evidence>
<evidence type="ECO:0000313" key="16">
    <source>
        <dbReference type="Proteomes" id="UP000591735"/>
    </source>
</evidence>
<evidence type="ECO:0000256" key="4">
    <source>
        <dbReference type="ARBA" id="ARBA00022452"/>
    </source>
</evidence>
<dbReference type="PROSITE" id="PS01156">
    <property type="entry name" value="TONB_DEPENDENT_REC_2"/>
    <property type="match status" value="1"/>
</dbReference>
<keyword evidence="9 10" id="KW-0998">Cell outer membrane</keyword>
<evidence type="ECO:0000259" key="14">
    <source>
        <dbReference type="Pfam" id="PF07715"/>
    </source>
</evidence>
<dbReference type="GO" id="GO:0044718">
    <property type="term" value="P:siderophore transmembrane transport"/>
    <property type="evidence" value="ECO:0007669"/>
    <property type="project" value="TreeGrafter"/>
</dbReference>
<dbReference type="InterPro" id="IPR037066">
    <property type="entry name" value="Plug_dom_sf"/>
</dbReference>
<sequence>MTAYNFNIPAQALDDALLSLARQTGVEIVMGDAVFADTRSQPLTGRLTLDQALSELLGGTGIGYELQPGQNNRMEVHLHEIYATRNTGGGAPQLPIIEVLGNPDDVPRDEKGYNAVYDDNLATSYIGKTEIERYKGANPADLLNGIAGVFSGDARNSNALDPNIRGIQGPGRVPLTIDGTEQAITVWRGYNGATNRNYIDPNLIGGVQVMKGPGLERDVYTGVGGAVVTTTIGVDDIVEPGETFGAELKLEGSNGSVDPRVPSLHTGEDYRDIDGFIPGMLGSLGDPTLKLEPKSSSDNDLLSSDDYAYRLAVGTRQDHFDAMIAYAYRDKGNHFSGSHNAGFYSTPHDSDGDTLAELNPIRGLAIGFPPGDEVLNTSSEMESWLGKLTWKIDERQELSYTLRDTESLYGEVMPSRIRGSGYGSGSGRIQWPLSSVDAQAHSLKYTWNPEHNQWIDFSSNFWFTDTRSDTYTAGGTPNFAFGPDDPLIINTALRGQDNERTGVTLSNKMALLDSLDLTLGGSWQYEKLRSDSMGLDYDPDSWNGSWSLPRAGRRNEWEGNFRFDWRPSSRLSFSAGARYSSYWSFDDYLEEQQEAGNMATSETLDRGRVVSWTEYVVYTQEQWDSVYQPSYDEFVAAGLSPSLADILASSVASQQYPNPGQQTPVVKADAAWYADDQGEYDRADNPCTNGELADVEDCTVWYEGTGTAPDAVREKKEELEYTVDTTAEKKRGHAWTPFFSATFNITDYSRVYFRYSEAKRYPSMFESTVGFSANQNAGYDLEPEHARNYELAFIQDLTQWVDADYADLKLTYYQHRTENVIERDAHWQFDNIEQQTIRGAELQARIDTGGFFASTGVSYTFENEVCDESSAEFFSRPRISGSQKSPYSDRCVQDGFMGGYLITQAIPELSANLSLGGRFLNRDLELGTRLVYYKEHSNKDLEEYARNYGNFGVNTPFTWGDLLTVDAYASYRFNEHIAMELTGTNLTDQYYVDPATRSMMAAPGRVFKLSTTINF</sequence>
<keyword evidence="6" id="KW-0732">Signal</keyword>
<dbReference type="Proteomes" id="UP000591735">
    <property type="component" value="Unassembled WGS sequence"/>
</dbReference>
<dbReference type="PANTHER" id="PTHR30069:SF41">
    <property type="entry name" value="HEME_HEMOPEXIN UTILIZATION PROTEIN C"/>
    <property type="match status" value="1"/>
</dbReference>
<keyword evidence="7 12" id="KW-0798">TonB box</keyword>
<evidence type="ECO:0000256" key="10">
    <source>
        <dbReference type="PROSITE-ProRule" id="PRU01360"/>
    </source>
</evidence>
<evidence type="ECO:0000256" key="11">
    <source>
        <dbReference type="PROSITE-ProRule" id="PRU10144"/>
    </source>
</evidence>
<feature type="short sequence motif" description="TonB C-terminal box" evidence="11">
    <location>
        <begin position="998"/>
        <end position="1015"/>
    </location>
</feature>